<feature type="transmembrane region" description="Helical" evidence="8">
    <location>
        <begin position="237"/>
        <end position="257"/>
    </location>
</feature>
<feature type="domain" description="G-protein coupled receptors family 1 profile" evidence="9">
    <location>
        <begin position="1"/>
        <end position="257"/>
    </location>
</feature>
<keyword evidence="5 8" id="KW-0472">Membrane</keyword>
<feature type="transmembrane region" description="Helical" evidence="8">
    <location>
        <begin position="194"/>
        <end position="214"/>
    </location>
</feature>
<dbReference type="GO" id="GO:0005886">
    <property type="term" value="C:plasma membrane"/>
    <property type="evidence" value="ECO:0007669"/>
    <property type="project" value="TreeGrafter"/>
</dbReference>
<evidence type="ECO:0000256" key="1">
    <source>
        <dbReference type="ARBA" id="ARBA00004141"/>
    </source>
</evidence>
<keyword evidence="4" id="KW-0297">G-protein coupled receptor</keyword>
<dbReference type="GO" id="GO:0004930">
    <property type="term" value="F:G protein-coupled receptor activity"/>
    <property type="evidence" value="ECO:0007669"/>
    <property type="project" value="UniProtKB-KW"/>
</dbReference>
<comment type="caution">
    <text evidence="10">The sequence shown here is derived from an EMBL/GenBank/DDBJ whole genome shotgun (WGS) entry which is preliminary data.</text>
</comment>
<evidence type="ECO:0000256" key="7">
    <source>
        <dbReference type="ARBA" id="ARBA00023224"/>
    </source>
</evidence>
<dbReference type="EMBL" id="CAJOBC010122007">
    <property type="protein sequence ID" value="CAF4578657.1"/>
    <property type="molecule type" value="Genomic_DNA"/>
</dbReference>
<proteinExistence type="predicted"/>
<dbReference type="Pfam" id="PF00001">
    <property type="entry name" value="7tm_1"/>
    <property type="match status" value="1"/>
</dbReference>
<dbReference type="OrthoDB" id="9990906at2759"/>
<evidence type="ECO:0000256" key="5">
    <source>
        <dbReference type="ARBA" id="ARBA00023136"/>
    </source>
</evidence>
<dbReference type="PANTHER" id="PTHR24243:SF233">
    <property type="entry name" value="THYROTROPIN-RELEASING HORMONE RECEPTOR"/>
    <property type="match status" value="1"/>
</dbReference>
<feature type="non-terminal residue" evidence="10">
    <location>
        <position position="1"/>
    </location>
</feature>
<accession>A0A8S2YVH3</accession>
<evidence type="ECO:0000256" key="2">
    <source>
        <dbReference type="ARBA" id="ARBA00022692"/>
    </source>
</evidence>
<protein>
    <recommendedName>
        <fullName evidence="9">G-protein coupled receptors family 1 profile domain-containing protein</fullName>
    </recommendedName>
</protein>
<name>A0A8S2YVH3_9BILA</name>
<evidence type="ECO:0000256" key="8">
    <source>
        <dbReference type="SAM" id="Phobius"/>
    </source>
</evidence>
<keyword evidence="6" id="KW-0675">Receptor</keyword>
<feature type="transmembrane region" description="Helical" evidence="8">
    <location>
        <begin position="52"/>
        <end position="71"/>
    </location>
</feature>
<keyword evidence="3 8" id="KW-1133">Transmembrane helix</keyword>
<dbReference type="Gene3D" id="1.20.1070.10">
    <property type="entry name" value="Rhodopsin 7-helix transmembrane proteins"/>
    <property type="match status" value="1"/>
</dbReference>
<keyword evidence="7" id="KW-0807">Transducer</keyword>
<sequence>KTQHSNSCCLYFLSSSITNFFVLTFGFFVRILEYGFNVRPDDQILSICKIRYYLSHTAYFQSTYFIVMACIDRCAACSINRKYRKYCNSIIACRIILIIILSGFLSHIQMLIWFETDDILNEFNQHETRCYARKGTYRLIFDMFFLIFYSIGPTLLMSIFGIITMYNIRHLRRQIKPVFNSTNRRLVKRKDFQLILMMLIQILFVIILTFPFALEKFYSTLTENYIKSRLKLSWENLVKSIVILLLYINHSLSFYIYTLSGTSFRKEFYHIVQITFRRFLERRSKHFGNSLFTIDL</sequence>
<dbReference type="Proteomes" id="UP000681722">
    <property type="component" value="Unassembled WGS sequence"/>
</dbReference>
<evidence type="ECO:0000313" key="10">
    <source>
        <dbReference type="EMBL" id="CAF4578657.1"/>
    </source>
</evidence>
<evidence type="ECO:0000256" key="4">
    <source>
        <dbReference type="ARBA" id="ARBA00023040"/>
    </source>
</evidence>
<organism evidence="10 11">
    <name type="scientific">Didymodactylos carnosus</name>
    <dbReference type="NCBI Taxonomy" id="1234261"/>
    <lineage>
        <taxon>Eukaryota</taxon>
        <taxon>Metazoa</taxon>
        <taxon>Spiralia</taxon>
        <taxon>Gnathifera</taxon>
        <taxon>Rotifera</taxon>
        <taxon>Eurotatoria</taxon>
        <taxon>Bdelloidea</taxon>
        <taxon>Philodinida</taxon>
        <taxon>Philodinidae</taxon>
        <taxon>Didymodactylos</taxon>
    </lineage>
</organism>
<dbReference type="InterPro" id="IPR017452">
    <property type="entry name" value="GPCR_Rhodpsn_7TM"/>
</dbReference>
<evidence type="ECO:0000256" key="6">
    <source>
        <dbReference type="ARBA" id="ARBA00023170"/>
    </source>
</evidence>
<comment type="subcellular location">
    <subcellularLocation>
        <location evidence="1">Membrane</location>
        <topology evidence="1">Multi-pass membrane protein</topology>
    </subcellularLocation>
</comment>
<gene>
    <name evidence="10" type="ORF">SRO942_LOCUS48053</name>
</gene>
<dbReference type="SUPFAM" id="SSF81321">
    <property type="entry name" value="Family A G protein-coupled receptor-like"/>
    <property type="match status" value="1"/>
</dbReference>
<feature type="transmembrane region" description="Helical" evidence="8">
    <location>
        <begin position="9"/>
        <end position="32"/>
    </location>
</feature>
<reference evidence="10" key="1">
    <citation type="submission" date="2021-02" db="EMBL/GenBank/DDBJ databases">
        <authorList>
            <person name="Nowell W R."/>
        </authorList>
    </citation>
    <scope>NUCLEOTIDE SEQUENCE</scope>
</reference>
<dbReference type="PANTHER" id="PTHR24243">
    <property type="entry name" value="G-PROTEIN COUPLED RECEPTOR"/>
    <property type="match status" value="1"/>
</dbReference>
<feature type="transmembrane region" description="Helical" evidence="8">
    <location>
        <begin position="91"/>
        <end position="114"/>
    </location>
</feature>
<dbReference type="PROSITE" id="PS50262">
    <property type="entry name" value="G_PROTEIN_RECEP_F1_2"/>
    <property type="match status" value="1"/>
</dbReference>
<evidence type="ECO:0000256" key="3">
    <source>
        <dbReference type="ARBA" id="ARBA00022989"/>
    </source>
</evidence>
<feature type="transmembrane region" description="Helical" evidence="8">
    <location>
        <begin position="143"/>
        <end position="166"/>
    </location>
</feature>
<dbReference type="InterPro" id="IPR000276">
    <property type="entry name" value="GPCR_Rhodpsn"/>
</dbReference>
<evidence type="ECO:0000313" key="11">
    <source>
        <dbReference type="Proteomes" id="UP000681722"/>
    </source>
</evidence>
<keyword evidence="2 8" id="KW-0812">Transmembrane</keyword>
<dbReference type="AlphaFoldDB" id="A0A8S2YVH3"/>
<evidence type="ECO:0000259" key="9">
    <source>
        <dbReference type="PROSITE" id="PS50262"/>
    </source>
</evidence>